<accession>A0A4D6DWC8</accession>
<dbReference type="KEGG" id="vg:55013236"/>
<protein>
    <submittedName>
        <fullName evidence="1">Uncharacterized protein</fullName>
    </submittedName>
</protein>
<dbReference type="EMBL" id="MK673511">
    <property type="protein sequence ID" value="QBZ70538.1"/>
    <property type="molecule type" value="Genomic_DNA"/>
</dbReference>
<dbReference type="GeneID" id="55013236"/>
<evidence type="ECO:0000313" key="1">
    <source>
        <dbReference type="EMBL" id="QBZ70538.1"/>
    </source>
</evidence>
<dbReference type="RefSeq" id="YP_009821750.1">
    <property type="nucleotide sequence ID" value="NC_048179.1"/>
</dbReference>
<organism evidence="1 2">
    <name type="scientific">Salmonella phage ZCSE2</name>
    <dbReference type="NCBI Taxonomy" id="2562175"/>
    <lineage>
        <taxon>Viruses</taxon>
        <taxon>Duplodnaviria</taxon>
        <taxon>Heunggongvirae</taxon>
        <taxon>Uroviricota</taxon>
        <taxon>Caudoviricetes</taxon>
        <taxon>Loughboroughvirus</taxon>
        <taxon>Loughboroughvirus ZCSE2</taxon>
    </lineage>
</organism>
<name>A0A4D6DWC8_9CAUD</name>
<evidence type="ECO:0000313" key="2">
    <source>
        <dbReference type="Proteomes" id="UP000297083"/>
    </source>
</evidence>
<keyword evidence="2" id="KW-1185">Reference proteome</keyword>
<proteinExistence type="predicted"/>
<dbReference type="Proteomes" id="UP000297083">
    <property type="component" value="Segment"/>
</dbReference>
<sequence>MDNLPSREDVKKENAKTPQLNWLTAIYIRRQGQGSEPIPLMASRDSNPGIMAFPKSRSASRIELHSLDTLTEHQRTRLNQFVEKESCKDVH</sequence>
<reference evidence="1 2" key="1">
    <citation type="submission" date="2019-03" db="EMBL/GenBank/DDBJ databases">
        <authorList>
            <person name="Connerton I.F."/>
            <person name="El-Shibiny A."/>
            <person name="Hooton S."/>
            <person name="Mohamed A."/>
            <person name="Taha O."/>
            <person name="E-Sherif H.M."/>
            <person name="Connerton P.L."/>
        </authorList>
    </citation>
    <scope>NUCLEOTIDE SEQUENCE [LARGE SCALE GENOMIC DNA]</scope>
</reference>